<evidence type="ECO:0000256" key="2">
    <source>
        <dbReference type="SAM" id="Phobius"/>
    </source>
</evidence>
<evidence type="ECO:0000256" key="1">
    <source>
        <dbReference type="ARBA" id="ARBA00007362"/>
    </source>
</evidence>
<keyword evidence="5" id="KW-1185">Reference proteome</keyword>
<comment type="caution">
    <text evidence="4">The sequence shown here is derived from an EMBL/GenBank/DDBJ whole genome shotgun (WGS) entry which is preliminary data.</text>
</comment>
<feature type="domain" description="EamA" evidence="3">
    <location>
        <begin position="75"/>
        <end position="178"/>
    </location>
</feature>
<feature type="transmembrane region" description="Helical" evidence="2">
    <location>
        <begin position="76"/>
        <end position="95"/>
    </location>
</feature>
<keyword evidence="2" id="KW-1133">Transmembrane helix</keyword>
<evidence type="ECO:0000313" key="4">
    <source>
        <dbReference type="EMBL" id="GEK60348.1"/>
    </source>
</evidence>
<protein>
    <recommendedName>
        <fullName evidence="3">EamA domain-containing protein</fullName>
    </recommendedName>
</protein>
<dbReference type="AlphaFoldDB" id="A0A510YAG4"/>
<dbReference type="Proteomes" id="UP000321051">
    <property type="component" value="Unassembled WGS sequence"/>
</dbReference>
<dbReference type="EMBL" id="BJUN01000049">
    <property type="protein sequence ID" value="GEK60348.1"/>
    <property type="molecule type" value="Genomic_DNA"/>
</dbReference>
<feature type="transmembrane region" description="Helical" evidence="2">
    <location>
        <begin position="102"/>
        <end position="124"/>
    </location>
</feature>
<sequence>MLVVQYTYMASIADGNAAVATLLQYLSPAFIMMYLLLRRQTAFTRQEAWTLTLAHAGCFLLLTNGSLQQFQLPVSAVVWGTLSGIALAFYTLYAVGLLQRFASLVVVGWGMVIGGGVLSFWHPVWRAFPETLTLEGYLYLLFVIVGGTMIAFWFYIASLNYLEAKATSLLGCLEPLASGFSYRAVASGAVWRIPVDGSSLYSCDGCFSGPVSTFFVSDLEADS</sequence>
<keyword evidence="2" id="KW-0472">Membrane</keyword>
<evidence type="ECO:0000259" key="3">
    <source>
        <dbReference type="Pfam" id="PF00892"/>
    </source>
</evidence>
<feature type="transmembrane region" description="Helical" evidence="2">
    <location>
        <begin position="136"/>
        <end position="156"/>
    </location>
</feature>
<feature type="transmembrane region" description="Helical" evidence="2">
    <location>
        <begin position="49"/>
        <end position="70"/>
    </location>
</feature>
<keyword evidence="2" id="KW-0812">Transmembrane</keyword>
<accession>A0A510YAG4</accession>
<proteinExistence type="inferred from homology"/>
<evidence type="ECO:0000313" key="5">
    <source>
        <dbReference type="Proteomes" id="UP000321051"/>
    </source>
</evidence>
<dbReference type="GO" id="GO:0016020">
    <property type="term" value="C:membrane"/>
    <property type="evidence" value="ECO:0007669"/>
    <property type="project" value="InterPro"/>
</dbReference>
<name>A0A510YAG4_MARHA</name>
<feature type="transmembrane region" description="Helical" evidence="2">
    <location>
        <begin position="17"/>
        <end position="37"/>
    </location>
</feature>
<reference evidence="4 5" key="1">
    <citation type="submission" date="2019-07" db="EMBL/GenBank/DDBJ databases">
        <title>Whole genome shotgun sequence of Marinococcus halophilus NBRC 102359.</title>
        <authorList>
            <person name="Hosoyama A."/>
            <person name="Uohara A."/>
            <person name="Ohji S."/>
            <person name="Ichikawa N."/>
        </authorList>
    </citation>
    <scope>NUCLEOTIDE SEQUENCE [LARGE SCALE GENOMIC DNA]</scope>
    <source>
        <strain evidence="4 5">NBRC 102359</strain>
    </source>
</reference>
<comment type="similarity">
    <text evidence="1">Belongs to the EamA transporter family.</text>
</comment>
<dbReference type="Pfam" id="PF00892">
    <property type="entry name" value="EamA"/>
    <property type="match status" value="1"/>
</dbReference>
<gene>
    <name evidence="4" type="ORF">MHA01_32530</name>
</gene>
<organism evidence="4 5">
    <name type="scientific">Marinococcus halophilus</name>
    <dbReference type="NCBI Taxonomy" id="1371"/>
    <lineage>
        <taxon>Bacteria</taxon>
        <taxon>Bacillati</taxon>
        <taxon>Bacillota</taxon>
        <taxon>Bacilli</taxon>
        <taxon>Bacillales</taxon>
        <taxon>Bacillaceae</taxon>
        <taxon>Marinococcus</taxon>
    </lineage>
</organism>
<dbReference type="InterPro" id="IPR000620">
    <property type="entry name" value="EamA_dom"/>
</dbReference>